<sequence length="67" mass="7346">MMEAAESASCSASESIVTEYEKQRALGVNRTCRIGMKEFAPKAFNLLTSAELEAFVFGCNRPKTARP</sequence>
<protein>
    <submittedName>
        <fullName evidence="1">Uncharacterized protein</fullName>
    </submittedName>
</protein>
<dbReference type="EMBL" id="JACXJA010000074">
    <property type="protein sequence ID" value="MBD2866851.1"/>
    <property type="molecule type" value="Genomic_DNA"/>
</dbReference>
<name>A0A927H324_9BACL</name>
<accession>A0A927H324</accession>
<evidence type="ECO:0000313" key="2">
    <source>
        <dbReference type="Proteomes" id="UP000639396"/>
    </source>
</evidence>
<evidence type="ECO:0000313" key="1">
    <source>
        <dbReference type="EMBL" id="MBD2866851.1"/>
    </source>
</evidence>
<gene>
    <name evidence="1" type="ORF">IDH45_33270</name>
</gene>
<organism evidence="1 2">
    <name type="scientific">Paenibacillus oceani</name>
    <dbReference type="NCBI Taxonomy" id="2772510"/>
    <lineage>
        <taxon>Bacteria</taxon>
        <taxon>Bacillati</taxon>
        <taxon>Bacillota</taxon>
        <taxon>Bacilli</taxon>
        <taxon>Bacillales</taxon>
        <taxon>Paenibacillaceae</taxon>
        <taxon>Paenibacillus</taxon>
    </lineage>
</organism>
<dbReference type="Proteomes" id="UP000639396">
    <property type="component" value="Unassembled WGS sequence"/>
</dbReference>
<proteinExistence type="predicted"/>
<reference evidence="1" key="1">
    <citation type="submission" date="2020-09" db="EMBL/GenBank/DDBJ databases">
        <title>A novel bacterium of genus Paenibacillus, isolated from South China Sea.</title>
        <authorList>
            <person name="Huang H."/>
            <person name="Mo K."/>
            <person name="Hu Y."/>
        </authorList>
    </citation>
    <scope>NUCLEOTIDE SEQUENCE</scope>
    <source>
        <strain evidence="1">IB182363</strain>
    </source>
</reference>
<dbReference type="RefSeq" id="WP_190932465.1">
    <property type="nucleotide sequence ID" value="NZ_JACXJA010000074.1"/>
</dbReference>
<comment type="caution">
    <text evidence="1">The sequence shown here is derived from an EMBL/GenBank/DDBJ whole genome shotgun (WGS) entry which is preliminary data.</text>
</comment>
<dbReference type="AlphaFoldDB" id="A0A927H324"/>
<keyword evidence="2" id="KW-1185">Reference proteome</keyword>